<evidence type="ECO:0000313" key="2">
    <source>
        <dbReference type="EMBL" id="GIF98151.1"/>
    </source>
</evidence>
<dbReference type="Gene3D" id="1.10.260.40">
    <property type="entry name" value="lambda repressor-like DNA-binding domains"/>
    <property type="match status" value="1"/>
</dbReference>
<gene>
    <name evidence="2" type="ORF">Cci01nite_32450</name>
</gene>
<dbReference type="EMBL" id="BONH01000012">
    <property type="protein sequence ID" value="GIF98151.1"/>
    <property type="molecule type" value="Genomic_DNA"/>
</dbReference>
<accession>A0A8J3K7L1</accession>
<dbReference type="GO" id="GO:0003677">
    <property type="term" value="F:DNA binding"/>
    <property type="evidence" value="ECO:0007669"/>
    <property type="project" value="InterPro"/>
</dbReference>
<dbReference type="PROSITE" id="PS50943">
    <property type="entry name" value="HTH_CROC1"/>
    <property type="match status" value="1"/>
</dbReference>
<dbReference type="AlphaFoldDB" id="A0A8J3K7L1"/>
<organism evidence="2 3">
    <name type="scientific">Catellatospora citrea</name>
    <dbReference type="NCBI Taxonomy" id="53366"/>
    <lineage>
        <taxon>Bacteria</taxon>
        <taxon>Bacillati</taxon>
        <taxon>Actinomycetota</taxon>
        <taxon>Actinomycetes</taxon>
        <taxon>Micromonosporales</taxon>
        <taxon>Micromonosporaceae</taxon>
        <taxon>Catellatospora</taxon>
    </lineage>
</organism>
<dbReference type="InterPro" id="IPR001387">
    <property type="entry name" value="Cro/C1-type_HTH"/>
</dbReference>
<proteinExistence type="predicted"/>
<dbReference type="Pfam" id="PF13560">
    <property type="entry name" value="HTH_31"/>
    <property type="match status" value="1"/>
</dbReference>
<dbReference type="InterPro" id="IPR010982">
    <property type="entry name" value="Lambda_DNA-bd_dom_sf"/>
</dbReference>
<dbReference type="Proteomes" id="UP000659904">
    <property type="component" value="Unassembled WGS sequence"/>
</dbReference>
<name>A0A8J3K7L1_9ACTN</name>
<dbReference type="PANTHER" id="PTHR35010:SF2">
    <property type="entry name" value="BLL4672 PROTEIN"/>
    <property type="match status" value="1"/>
</dbReference>
<protein>
    <submittedName>
        <fullName evidence="2">Transcriptional regulator</fullName>
    </submittedName>
</protein>
<feature type="domain" description="HTH cro/C1-type" evidence="1">
    <location>
        <begin position="56"/>
        <end position="103"/>
    </location>
</feature>
<sequence>MPLSRTEADLPGDSLKCVDERVPGDDLREFLRSRRARISPEQAGVAPLPGARRVPGLRREEVAQLAGVSVDYYVRLERGRSANVSASVLEAVARALQLDDTERRHLFALAGPDRPRPRAAAEQRARPGLRRVLESITEIPAVLLGHRLDVLAINHLGDVLFADFDTLPAGERNMARYAFLTAAARDLYLDWPAVARETVAMLRLYASHHPHDPRLARLVAELSAADADFRRWWASHDVYLPQYGSKPYHHPLVGRLTLAFEAFTPMGDPDQTLGLFTAEPGSPSEDALHLLASHRPGARCTISCTSQVLPSGSSKDRKLE</sequence>
<reference evidence="2 3" key="1">
    <citation type="submission" date="2021-01" db="EMBL/GenBank/DDBJ databases">
        <title>Whole genome shotgun sequence of Catellatospora citrea NBRC 14495.</title>
        <authorList>
            <person name="Komaki H."/>
            <person name="Tamura T."/>
        </authorList>
    </citation>
    <scope>NUCLEOTIDE SEQUENCE [LARGE SCALE GENOMIC DNA]</scope>
    <source>
        <strain evidence="2 3">NBRC 14495</strain>
    </source>
</reference>
<dbReference type="SMART" id="SM00530">
    <property type="entry name" value="HTH_XRE"/>
    <property type="match status" value="1"/>
</dbReference>
<dbReference type="Pfam" id="PF17765">
    <property type="entry name" value="MLTR_LBD"/>
    <property type="match status" value="1"/>
</dbReference>
<dbReference type="SUPFAM" id="SSF47413">
    <property type="entry name" value="lambda repressor-like DNA-binding domains"/>
    <property type="match status" value="1"/>
</dbReference>
<dbReference type="InterPro" id="IPR041413">
    <property type="entry name" value="MLTR_LBD"/>
</dbReference>
<comment type="caution">
    <text evidence="2">The sequence shown here is derived from an EMBL/GenBank/DDBJ whole genome shotgun (WGS) entry which is preliminary data.</text>
</comment>
<keyword evidence="3" id="KW-1185">Reference proteome</keyword>
<evidence type="ECO:0000259" key="1">
    <source>
        <dbReference type="PROSITE" id="PS50943"/>
    </source>
</evidence>
<evidence type="ECO:0000313" key="3">
    <source>
        <dbReference type="Proteomes" id="UP000659904"/>
    </source>
</evidence>
<dbReference type="Gene3D" id="3.30.450.180">
    <property type="match status" value="1"/>
</dbReference>
<dbReference type="PANTHER" id="PTHR35010">
    <property type="entry name" value="BLL4672 PROTEIN-RELATED"/>
    <property type="match status" value="1"/>
</dbReference>
<dbReference type="CDD" id="cd00093">
    <property type="entry name" value="HTH_XRE"/>
    <property type="match status" value="1"/>
</dbReference>